<accession>A0A4R6YPQ9</accession>
<dbReference type="OrthoDB" id="9803379at2"/>
<dbReference type="CDD" id="cd00093">
    <property type="entry name" value="HTH_XRE"/>
    <property type="match status" value="1"/>
</dbReference>
<dbReference type="GO" id="GO:0003677">
    <property type="term" value="F:DNA binding"/>
    <property type="evidence" value="ECO:0007669"/>
    <property type="project" value="InterPro"/>
</dbReference>
<feature type="region of interest" description="Disordered" evidence="1">
    <location>
        <begin position="87"/>
        <end position="127"/>
    </location>
</feature>
<dbReference type="SMART" id="SM00530">
    <property type="entry name" value="HTH_XRE"/>
    <property type="match status" value="1"/>
</dbReference>
<dbReference type="Gene3D" id="1.10.260.40">
    <property type="entry name" value="lambda repressor-like DNA-binding domains"/>
    <property type="match status" value="1"/>
</dbReference>
<feature type="domain" description="HTH cro/C1-type" evidence="2">
    <location>
        <begin position="22"/>
        <end position="76"/>
    </location>
</feature>
<evidence type="ECO:0000313" key="3">
    <source>
        <dbReference type="EMBL" id="TDR39703.1"/>
    </source>
</evidence>
<organism evidence="3 4">
    <name type="scientific">Tahibacter aquaticus</name>
    <dbReference type="NCBI Taxonomy" id="520092"/>
    <lineage>
        <taxon>Bacteria</taxon>
        <taxon>Pseudomonadati</taxon>
        <taxon>Pseudomonadota</taxon>
        <taxon>Gammaproteobacteria</taxon>
        <taxon>Lysobacterales</taxon>
        <taxon>Rhodanobacteraceae</taxon>
        <taxon>Tahibacter</taxon>
    </lineage>
</organism>
<dbReference type="EMBL" id="SNZH01000015">
    <property type="protein sequence ID" value="TDR39703.1"/>
    <property type="molecule type" value="Genomic_DNA"/>
</dbReference>
<evidence type="ECO:0000313" key="4">
    <source>
        <dbReference type="Proteomes" id="UP000295293"/>
    </source>
</evidence>
<evidence type="ECO:0000259" key="2">
    <source>
        <dbReference type="PROSITE" id="PS50943"/>
    </source>
</evidence>
<name>A0A4R6YPQ9_9GAMM</name>
<reference evidence="3 4" key="1">
    <citation type="submission" date="2019-03" db="EMBL/GenBank/DDBJ databases">
        <title>Genomic Encyclopedia of Type Strains, Phase IV (KMG-IV): sequencing the most valuable type-strain genomes for metagenomic binning, comparative biology and taxonomic classification.</title>
        <authorList>
            <person name="Goeker M."/>
        </authorList>
    </citation>
    <scope>NUCLEOTIDE SEQUENCE [LARGE SCALE GENOMIC DNA]</scope>
    <source>
        <strain evidence="3 4">DSM 21667</strain>
    </source>
</reference>
<comment type="caution">
    <text evidence="3">The sequence shown here is derived from an EMBL/GenBank/DDBJ whole genome shotgun (WGS) entry which is preliminary data.</text>
</comment>
<protein>
    <submittedName>
        <fullName evidence="3">Helix-turn-helix protein</fullName>
    </submittedName>
</protein>
<keyword evidence="4" id="KW-1185">Reference proteome</keyword>
<dbReference type="AlphaFoldDB" id="A0A4R6YPQ9"/>
<proteinExistence type="predicted"/>
<dbReference type="Proteomes" id="UP000295293">
    <property type="component" value="Unassembled WGS sequence"/>
</dbReference>
<dbReference type="InterPro" id="IPR010982">
    <property type="entry name" value="Lambda_DNA-bd_dom_sf"/>
</dbReference>
<evidence type="ECO:0000256" key="1">
    <source>
        <dbReference type="SAM" id="MobiDB-lite"/>
    </source>
</evidence>
<dbReference type="Pfam" id="PF13560">
    <property type="entry name" value="HTH_31"/>
    <property type="match status" value="1"/>
</dbReference>
<gene>
    <name evidence="3" type="ORF">DFR29_11591</name>
</gene>
<dbReference type="InterPro" id="IPR001387">
    <property type="entry name" value="Cro/C1-type_HTH"/>
</dbReference>
<dbReference type="SUPFAM" id="SSF47413">
    <property type="entry name" value="lambda repressor-like DNA-binding domains"/>
    <property type="match status" value="1"/>
</dbReference>
<dbReference type="PROSITE" id="PS50943">
    <property type="entry name" value="HTH_CROC1"/>
    <property type="match status" value="1"/>
</dbReference>
<sequence length="127" mass="13975">MAAGMKRTSLHTPEYTALVALLRDLRLEAGLSQAEAAEKVDRPQTWLSALEVGGRGLDILHVRELVAVYGFDFAAFAVRLEERIKAQPYRPPRRKRVDAGVKATPQPSSKSASKAAKKPGRKRPDGR</sequence>